<gene>
    <name evidence="2" type="ORF">E2636_07875</name>
</gene>
<dbReference type="Gene3D" id="1.25.40.10">
    <property type="entry name" value="Tetratricopeptide repeat domain"/>
    <property type="match status" value="2"/>
</dbReference>
<dbReference type="KEGG" id="panc:E2636_07875"/>
<sequence>MDVPLLKSKIVPPVTSETYMRRASLTRTFKQISSKKCALISGGAGYGKSSAIAQFIADSRINCSWYTVSSEDDDLVPFLRYLIGSIQRIVPSFGQQLLKDLSIQPSFTSDKELITWHAWFVSELDQIAEPLVIVIDDYHLIDHVFSINFMVERILEHCPSYVHIVLISRSKPKWTQLLKLKMNGQLVEVNEKDLVFTEEEIIVYFEDYFDRHLTEKESKYISEITEGWAIAIQLMAVKSVSEDSSFNISLKPAMEDLFHYLSEEVFTRYKEEEQSWLMQFSVFPTFSLKFIQLFFGKEAVHFLQSFRNQHGFIQQLGEGSVFRYHALFQQYLITKWKHTNLVEFQKAHKLAAEHFEQKSDSIRLIYHALQSKDVHFITQIVLKAVPKLLKLGQFDLIIDSLKEIPQSYFDEYPALYYFEGEANRYLAYYEKSKQAYQKSLLLATAKKDAFYTSYAHAGLAHIYLDTIQPGLADPHLANAISFANQTDAMSQKDMSNLKRQFAENLVNLGKTKEAKAFIEDEQLPETLLINGNLDARILLRMGKLSDSLQLLENRLREEDMVPDSHRETAVLLALLNAMIGNLSRASYYATKGIESGIREKSKFVEAVGLIRKGHAESIDRHHFLDSPDSERMYLQAIEKMDQLNVSRGKAEPYLGLALLKAKQGLQYEALILAEKGLIETERVQDAWLSAFIKIGITMIYCTFHQYDQASSYAKQAKVDFTLCGDSFGKMVSSFWLSICAFELEDKELFTQEIKQFAHILLGEQYIFFIEKITMYGPFDIQQFYPLIQYAMKNCPDNEEIHRIGQHLQVEQHVIYPGYTLHVQLLGPISISLGREEVEDRKWQREKAKDLFVYLFIHKNRFVPKEELVSELFGGQDEKTAVRDFKVALNALYNVLEPKRFPRAESYFIIRKQTMYRIHPKAAIVSDVEKFQQLVAQGLDERNPQLASALLKSAIALYRGTYYLNQNVYNWFQFEQDHFHQIYLQVIEKLAQNATRLQQFEQTIYWAEKLIKLDYTWEEAYRLLMYAYYQKNNRSQAIKWYEKCVQMLLEEYELKPMETTERMFELIANGYA</sequence>
<name>A0A4V1AN00_9BACL</name>
<proteinExistence type="predicted"/>
<dbReference type="AlphaFoldDB" id="A0A4V1AN00"/>
<keyword evidence="3" id="KW-1185">Reference proteome</keyword>
<dbReference type="InterPro" id="IPR036388">
    <property type="entry name" value="WH-like_DNA-bd_sf"/>
</dbReference>
<dbReference type="Pfam" id="PF03704">
    <property type="entry name" value="BTAD"/>
    <property type="match status" value="1"/>
</dbReference>
<protein>
    <recommendedName>
        <fullName evidence="1">Bacterial transcriptional activator domain-containing protein</fullName>
    </recommendedName>
</protein>
<dbReference type="SUPFAM" id="SSF52540">
    <property type="entry name" value="P-loop containing nucleoside triphosphate hydrolases"/>
    <property type="match status" value="1"/>
</dbReference>
<dbReference type="InterPro" id="IPR027417">
    <property type="entry name" value="P-loop_NTPase"/>
</dbReference>
<dbReference type="EMBL" id="CP038015">
    <property type="protein sequence ID" value="QBP41045.1"/>
    <property type="molecule type" value="Genomic_DNA"/>
</dbReference>
<dbReference type="OrthoDB" id="1137593at2"/>
<dbReference type="InterPro" id="IPR051677">
    <property type="entry name" value="AfsR-DnrI-RedD_regulator"/>
</dbReference>
<dbReference type="PANTHER" id="PTHR35807">
    <property type="entry name" value="TRANSCRIPTIONAL REGULATOR REDD-RELATED"/>
    <property type="match status" value="1"/>
</dbReference>
<dbReference type="Proteomes" id="UP000294292">
    <property type="component" value="Chromosome"/>
</dbReference>
<dbReference type="InterPro" id="IPR011990">
    <property type="entry name" value="TPR-like_helical_dom_sf"/>
</dbReference>
<evidence type="ECO:0000259" key="1">
    <source>
        <dbReference type="SMART" id="SM01043"/>
    </source>
</evidence>
<organism evidence="2 3">
    <name type="scientific">Paenisporosarcina antarctica</name>
    <dbReference type="NCBI Taxonomy" id="417367"/>
    <lineage>
        <taxon>Bacteria</taxon>
        <taxon>Bacillati</taxon>
        <taxon>Bacillota</taxon>
        <taxon>Bacilli</taxon>
        <taxon>Bacillales</taxon>
        <taxon>Caryophanaceae</taxon>
        <taxon>Paenisporosarcina</taxon>
    </lineage>
</organism>
<dbReference type="PANTHER" id="PTHR35807:SF2">
    <property type="entry name" value="TRANSCRIPTIONAL ACTIVATOR DOMAIN"/>
    <property type="match status" value="1"/>
</dbReference>
<evidence type="ECO:0000313" key="2">
    <source>
        <dbReference type="EMBL" id="QBP41045.1"/>
    </source>
</evidence>
<dbReference type="SMART" id="SM01043">
    <property type="entry name" value="BTAD"/>
    <property type="match status" value="1"/>
</dbReference>
<accession>A0A4V1AN00</accession>
<dbReference type="InterPro" id="IPR059106">
    <property type="entry name" value="WHD_MalT"/>
</dbReference>
<dbReference type="Pfam" id="PF25873">
    <property type="entry name" value="WHD_MalT"/>
    <property type="match status" value="1"/>
</dbReference>
<dbReference type="SUPFAM" id="SSF48452">
    <property type="entry name" value="TPR-like"/>
    <property type="match status" value="1"/>
</dbReference>
<dbReference type="InterPro" id="IPR005158">
    <property type="entry name" value="BTAD"/>
</dbReference>
<evidence type="ECO:0000313" key="3">
    <source>
        <dbReference type="Proteomes" id="UP000294292"/>
    </source>
</evidence>
<dbReference type="RefSeq" id="WP_134209703.1">
    <property type="nucleotide sequence ID" value="NZ_CP038015.1"/>
</dbReference>
<reference evidence="2 3" key="1">
    <citation type="submission" date="2019-03" db="EMBL/GenBank/DDBJ databases">
        <title>Complete genome sequence of Paenisporosarcina antarctica CGMCC 1.6503T.</title>
        <authorList>
            <person name="Rong J.-C."/>
            <person name="Chi N.-Y."/>
            <person name="Zhang Q.-F."/>
        </authorList>
    </citation>
    <scope>NUCLEOTIDE SEQUENCE [LARGE SCALE GENOMIC DNA]</scope>
    <source>
        <strain evidence="2 3">CGMCC 1.6503</strain>
    </source>
</reference>
<feature type="domain" description="Bacterial transcriptional activator" evidence="1">
    <location>
        <begin position="925"/>
        <end position="1067"/>
    </location>
</feature>
<dbReference type="Gene3D" id="1.10.10.10">
    <property type="entry name" value="Winged helix-like DNA-binding domain superfamily/Winged helix DNA-binding domain"/>
    <property type="match status" value="1"/>
</dbReference>